<evidence type="ECO:0000313" key="3">
    <source>
        <dbReference type="Proteomes" id="UP001258994"/>
    </source>
</evidence>
<dbReference type="RefSeq" id="WP_348392013.1">
    <property type="nucleotide sequence ID" value="NZ_CP134145.1"/>
</dbReference>
<keyword evidence="1" id="KW-1133">Transmembrane helix</keyword>
<dbReference type="SUPFAM" id="SSF48452">
    <property type="entry name" value="TPR-like"/>
    <property type="match status" value="1"/>
</dbReference>
<accession>A0ABY9TX73</accession>
<keyword evidence="1" id="KW-0812">Transmembrane</keyword>
<dbReference type="Gene3D" id="1.25.40.10">
    <property type="entry name" value="Tetratricopeptide repeat domain"/>
    <property type="match status" value="2"/>
</dbReference>
<name>A0ABY9TX73_9GAMM</name>
<organism evidence="2 3">
    <name type="scientific">Thalassotalea psychrophila</name>
    <dbReference type="NCBI Taxonomy" id="3065647"/>
    <lineage>
        <taxon>Bacteria</taxon>
        <taxon>Pseudomonadati</taxon>
        <taxon>Pseudomonadota</taxon>
        <taxon>Gammaproteobacteria</taxon>
        <taxon>Alteromonadales</taxon>
        <taxon>Colwelliaceae</taxon>
        <taxon>Thalassotalea</taxon>
    </lineage>
</organism>
<dbReference type="EMBL" id="CP134145">
    <property type="protein sequence ID" value="WNC72898.1"/>
    <property type="molecule type" value="Genomic_DNA"/>
</dbReference>
<keyword evidence="3" id="KW-1185">Reference proteome</keyword>
<proteinExistence type="predicted"/>
<keyword evidence="1" id="KW-0472">Membrane</keyword>
<dbReference type="InterPro" id="IPR019734">
    <property type="entry name" value="TPR_rpt"/>
</dbReference>
<evidence type="ECO:0000313" key="2">
    <source>
        <dbReference type="EMBL" id="WNC72898.1"/>
    </source>
</evidence>
<dbReference type="Proteomes" id="UP001258994">
    <property type="component" value="Chromosome"/>
</dbReference>
<dbReference type="InterPro" id="IPR011990">
    <property type="entry name" value="TPR-like_helical_dom_sf"/>
</dbReference>
<dbReference type="SMART" id="SM00028">
    <property type="entry name" value="TPR"/>
    <property type="match status" value="4"/>
</dbReference>
<reference evidence="3" key="1">
    <citation type="submission" date="2023-09" db="EMBL/GenBank/DDBJ databases">
        <authorList>
            <person name="Li S."/>
            <person name="Li X."/>
            <person name="Zhang C."/>
            <person name="Zhao Z."/>
        </authorList>
    </citation>
    <scope>NUCLEOTIDE SEQUENCE [LARGE SCALE GENOMIC DNA]</scope>
    <source>
        <strain evidence="3">SQ149</strain>
    </source>
</reference>
<protein>
    <recommendedName>
        <fullName evidence="4">MSHA biogenesis protein MshN</fullName>
    </recommendedName>
</protein>
<evidence type="ECO:0008006" key="4">
    <source>
        <dbReference type="Google" id="ProtNLM"/>
    </source>
</evidence>
<gene>
    <name evidence="2" type="ORF">RGQ13_02670</name>
</gene>
<feature type="transmembrane region" description="Helical" evidence="1">
    <location>
        <begin position="39"/>
        <end position="61"/>
    </location>
</feature>
<evidence type="ECO:0000256" key="1">
    <source>
        <dbReference type="SAM" id="Phobius"/>
    </source>
</evidence>
<sequence>MSVINEMLKDLDKRKADEQAIANGQYQSRSTATATNKNFNSIIIAILITASVCIAAMYFLYANVNKVSSTPIFVEKTAAAEPLKVEPQTIKPKVVVSATDNAEMLSQKENNTSEISSNEYVNVKSTESEKIEPVANVVLAKSEPSVVTALPVDMTSLPTEDSSVKPVNNADKKSSLVISKVDLTPEQLAIKKLNIAKRALQNGQLKKAEALLEEAIILQPYYIEARKELAALWFGRKTYKPAKNLLAQGVLLLPKNEDFRLMLARIYSFEGNNEKAFKVLSELSTSKLLEYQLALASMASQSDHHVAAINAYNKLLVMRPEQSRWWLALAISYDSNEQYQPATSAYQKAIALGLLSNNSLQFARQRLAELEG</sequence>